<dbReference type="AlphaFoldDB" id="A0A9W6B3Y5"/>
<name>A0A9W6B3Y5_9LACO</name>
<evidence type="ECO:0000256" key="1">
    <source>
        <dbReference type="SAM" id="MobiDB-lite"/>
    </source>
</evidence>
<dbReference type="Pfam" id="PF01476">
    <property type="entry name" value="LysM"/>
    <property type="match status" value="1"/>
</dbReference>
<evidence type="ECO:0000256" key="2">
    <source>
        <dbReference type="SAM" id="SignalP"/>
    </source>
</evidence>
<dbReference type="Gene3D" id="3.10.350.10">
    <property type="entry name" value="LysM domain"/>
    <property type="match status" value="1"/>
</dbReference>
<keyword evidence="5" id="KW-1185">Reference proteome</keyword>
<dbReference type="PROSITE" id="PS51782">
    <property type="entry name" value="LYSM"/>
    <property type="match status" value="1"/>
</dbReference>
<reference evidence="4" key="2">
    <citation type="journal article" date="2023" name="PLoS ONE">
        <title>Philodulcilactobacillus myokoensis gen. nov., sp. nov., a fructophilic, acidophilic, and agar-phobic lactic acid bacterium isolated from fermented vegetable extracts.</title>
        <authorList>
            <person name="Kouya T."/>
            <person name="Ishiyama Y."/>
            <person name="Ohashi S."/>
            <person name="Kumakubo R."/>
            <person name="Yamazaki T."/>
            <person name="Otaki T."/>
        </authorList>
    </citation>
    <scope>NUCLEOTIDE SEQUENCE</scope>
    <source>
        <strain evidence="4">WR16-4</strain>
    </source>
</reference>
<accession>A0A9W6B3Y5</accession>
<gene>
    <name evidence="4" type="ORF">WR164_12880</name>
</gene>
<reference evidence="4" key="1">
    <citation type="submission" date="2022-07" db="EMBL/GenBank/DDBJ databases">
        <authorList>
            <person name="Kouya T."/>
            <person name="Ishiyama Y."/>
        </authorList>
    </citation>
    <scope>NUCLEOTIDE SEQUENCE</scope>
    <source>
        <strain evidence="4">WR16-4</strain>
    </source>
</reference>
<dbReference type="SUPFAM" id="SSF54106">
    <property type="entry name" value="LysM domain"/>
    <property type="match status" value="1"/>
</dbReference>
<feature type="chain" id="PRO_5040903289" evidence="2">
    <location>
        <begin position="31"/>
        <end position="191"/>
    </location>
</feature>
<dbReference type="Proteomes" id="UP001144204">
    <property type="component" value="Unassembled WGS sequence"/>
</dbReference>
<dbReference type="EMBL" id="BRPL01000002">
    <property type="protein sequence ID" value="GLB47309.1"/>
    <property type="molecule type" value="Genomic_DNA"/>
</dbReference>
<dbReference type="InterPro" id="IPR036779">
    <property type="entry name" value="LysM_dom_sf"/>
</dbReference>
<feature type="domain" description="LysM" evidence="3">
    <location>
        <begin position="31"/>
        <end position="75"/>
    </location>
</feature>
<evidence type="ECO:0000259" key="3">
    <source>
        <dbReference type="PROSITE" id="PS51782"/>
    </source>
</evidence>
<evidence type="ECO:0000313" key="4">
    <source>
        <dbReference type="EMBL" id="GLB47309.1"/>
    </source>
</evidence>
<dbReference type="CDD" id="cd00118">
    <property type="entry name" value="LysM"/>
    <property type="match status" value="1"/>
</dbReference>
<feature type="region of interest" description="Disordered" evidence="1">
    <location>
        <begin position="78"/>
        <end position="117"/>
    </location>
</feature>
<dbReference type="SMART" id="SM00257">
    <property type="entry name" value="LysM"/>
    <property type="match status" value="1"/>
</dbReference>
<keyword evidence="2" id="KW-0732">Signal</keyword>
<dbReference type="RefSeq" id="WP_286136771.1">
    <property type="nucleotide sequence ID" value="NZ_BRPL01000002.1"/>
</dbReference>
<proteinExistence type="predicted"/>
<evidence type="ECO:0000313" key="5">
    <source>
        <dbReference type="Proteomes" id="UP001144204"/>
    </source>
</evidence>
<feature type="signal peptide" evidence="2">
    <location>
        <begin position="1"/>
        <end position="30"/>
    </location>
</feature>
<sequence>MSLNKRIKKMLITTTAAAGLLIAGAGVASASSVTVHSGDTLSSISRNNNVSLSSLEQANSLSDSSVIYVGQQLTLPGTGTQTTVSTPAQNTQSTQTTQPSTTQSSSNDTSNSASAGNSSDAAAKAWIVSHESGGSYSASNGSYVGKYQLDASYLNGDYSQANQDRVANQYVSSRYGSWTNAQSFWQSHGWY</sequence>
<comment type="caution">
    <text evidence="4">The sequence shown here is derived from an EMBL/GenBank/DDBJ whole genome shotgun (WGS) entry which is preliminary data.</text>
</comment>
<protein>
    <submittedName>
        <fullName evidence="4">Peptidase M23</fullName>
    </submittedName>
</protein>
<organism evidence="4 5">
    <name type="scientific">Philodulcilactobacillus myokoensis</name>
    <dbReference type="NCBI Taxonomy" id="2929573"/>
    <lineage>
        <taxon>Bacteria</taxon>
        <taxon>Bacillati</taxon>
        <taxon>Bacillota</taxon>
        <taxon>Bacilli</taxon>
        <taxon>Lactobacillales</taxon>
        <taxon>Lactobacillaceae</taxon>
        <taxon>Philodulcilactobacillus</taxon>
    </lineage>
</organism>
<dbReference type="InterPro" id="IPR018392">
    <property type="entry name" value="LysM"/>
</dbReference>